<dbReference type="EMBL" id="RYFG02000025">
    <property type="protein sequence ID" value="TRX00645.1"/>
    <property type="molecule type" value="Genomic_DNA"/>
</dbReference>
<evidence type="ECO:0000313" key="2">
    <source>
        <dbReference type="EMBL" id="TRX00645.1"/>
    </source>
</evidence>
<protein>
    <submittedName>
        <fullName evidence="2">Uncharacterized protein</fullName>
    </submittedName>
</protein>
<gene>
    <name evidence="2" type="ORF">EKO24_004800</name>
</gene>
<feature type="non-terminal residue" evidence="2">
    <location>
        <position position="102"/>
    </location>
</feature>
<feature type="region of interest" description="Disordered" evidence="1">
    <location>
        <begin position="41"/>
        <end position="73"/>
    </location>
</feature>
<dbReference type="RefSeq" id="WP_143733177.1">
    <property type="nucleotide sequence ID" value="NZ_RYFG02000025.1"/>
</dbReference>
<accession>A0ABY3CHB9</accession>
<organism evidence="2 3">
    <name type="scientific">Candidatus Methylobacter oryzae</name>
    <dbReference type="NCBI Taxonomy" id="2497749"/>
    <lineage>
        <taxon>Bacteria</taxon>
        <taxon>Pseudomonadati</taxon>
        <taxon>Pseudomonadota</taxon>
        <taxon>Gammaproteobacteria</taxon>
        <taxon>Methylococcales</taxon>
        <taxon>Methylococcaceae</taxon>
        <taxon>Methylobacter</taxon>
    </lineage>
</organism>
<reference evidence="2 3" key="1">
    <citation type="journal article" date="2019" name="Antonie Van Leeuwenhoek">
        <title>Description of 'Ca. Methylobacter oryzae' KRF1, a novel species from the environmentally important Methylobacter clade 2.</title>
        <authorList>
            <person name="Khatri K."/>
            <person name="Mohite J.A."/>
            <person name="Pandit P.S."/>
            <person name="Bahulikar R."/>
            <person name="Rahalkar M.C."/>
        </authorList>
    </citation>
    <scope>NUCLEOTIDE SEQUENCE [LARGE SCALE GENOMIC DNA]</scope>
    <source>
        <strain evidence="2 3">KRF1</strain>
    </source>
</reference>
<sequence>MNYFIETVLSEVAGLAIYPKKRRRDKRDLIHPSALTFRSFPDVDRNTHRAQVRPPDGSKGGRFRQPEPALCGEQSDRQTFQVLRLPWMATETAPGSPRHFLH</sequence>
<comment type="caution">
    <text evidence="2">The sequence shown here is derived from an EMBL/GenBank/DDBJ whole genome shotgun (WGS) entry which is preliminary data.</text>
</comment>
<keyword evidence="3" id="KW-1185">Reference proteome</keyword>
<evidence type="ECO:0000256" key="1">
    <source>
        <dbReference type="SAM" id="MobiDB-lite"/>
    </source>
</evidence>
<evidence type="ECO:0000313" key="3">
    <source>
        <dbReference type="Proteomes" id="UP000733744"/>
    </source>
</evidence>
<dbReference type="Proteomes" id="UP000733744">
    <property type="component" value="Unassembled WGS sequence"/>
</dbReference>
<name>A0ABY3CHB9_9GAMM</name>
<proteinExistence type="predicted"/>